<dbReference type="AlphaFoldDB" id="A0A699XU41"/>
<feature type="non-terminal residue" evidence="1">
    <location>
        <position position="1"/>
    </location>
</feature>
<accession>A0A699XU41</accession>
<name>A0A699XU41_TANCI</name>
<reference evidence="1" key="1">
    <citation type="journal article" date="2019" name="Sci. Rep.">
        <title>Draft genome of Tanacetum cinerariifolium, the natural source of mosquito coil.</title>
        <authorList>
            <person name="Yamashiro T."/>
            <person name="Shiraishi A."/>
            <person name="Satake H."/>
            <person name="Nakayama K."/>
        </authorList>
    </citation>
    <scope>NUCLEOTIDE SEQUENCE</scope>
</reference>
<proteinExistence type="predicted"/>
<gene>
    <name evidence="1" type="ORF">Tci_931463</name>
</gene>
<organism evidence="1">
    <name type="scientific">Tanacetum cinerariifolium</name>
    <name type="common">Dalmatian daisy</name>
    <name type="synonym">Chrysanthemum cinerariifolium</name>
    <dbReference type="NCBI Taxonomy" id="118510"/>
    <lineage>
        <taxon>Eukaryota</taxon>
        <taxon>Viridiplantae</taxon>
        <taxon>Streptophyta</taxon>
        <taxon>Embryophyta</taxon>
        <taxon>Tracheophyta</taxon>
        <taxon>Spermatophyta</taxon>
        <taxon>Magnoliopsida</taxon>
        <taxon>eudicotyledons</taxon>
        <taxon>Gunneridae</taxon>
        <taxon>Pentapetalae</taxon>
        <taxon>asterids</taxon>
        <taxon>campanulids</taxon>
        <taxon>Asterales</taxon>
        <taxon>Asteraceae</taxon>
        <taxon>Asteroideae</taxon>
        <taxon>Anthemideae</taxon>
        <taxon>Anthemidinae</taxon>
        <taxon>Tanacetum</taxon>
    </lineage>
</organism>
<dbReference type="EMBL" id="BKCJ011865673">
    <property type="protein sequence ID" value="GFD59494.1"/>
    <property type="molecule type" value="Genomic_DNA"/>
</dbReference>
<comment type="caution">
    <text evidence="1">The sequence shown here is derived from an EMBL/GenBank/DDBJ whole genome shotgun (WGS) entry which is preliminary data.</text>
</comment>
<sequence length="57" mass="5680">LIRTLGVVAEAGSKPASAPGLLKAARAMAAAGDEVLGVPGFLMGVAKWWSDVTTKAA</sequence>
<evidence type="ECO:0000313" key="1">
    <source>
        <dbReference type="EMBL" id="GFD59494.1"/>
    </source>
</evidence>
<protein>
    <submittedName>
        <fullName evidence="1">Uncharacterized protein</fullName>
    </submittedName>
</protein>